<feature type="domain" description="N-acetylmuramoyl-L-alanine amidase" evidence="4">
    <location>
        <begin position="313"/>
        <end position="452"/>
    </location>
</feature>
<accession>A0A8C6TPL9</accession>
<organism evidence="6 7">
    <name type="scientific">Neogobius melanostomus</name>
    <name type="common">round goby</name>
    <dbReference type="NCBI Taxonomy" id="47308"/>
    <lineage>
        <taxon>Eukaryota</taxon>
        <taxon>Metazoa</taxon>
        <taxon>Chordata</taxon>
        <taxon>Craniata</taxon>
        <taxon>Vertebrata</taxon>
        <taxon>Euteleostomi</taxon>
        <taxon>Actinopterygii</taxon>
        <taxon>Neopterygii</taxon>
        <taxon>Teleostei</taxon>
        <taxon>Neoteleostei</taxon>
        <taxon>Acanthomorphata</taxon>
        <taxon>Gobiaria</taxon>
        <taxon>Gobiiformes</taxon>
        <taxon>Gobioidei</taxon>
        <taxon>Gobiidae</taxon>
        <taxon>Benthophilinae</taxon>
        <taxon>Neogobiini</taxon>
        <taxon>Neogobius</taxon>
    </lineage>
</organism>
<dbReference type="InterPro" id="IPR006619">
    <property type="entry name" value="PGRP_domain_met/bac"/>
</dbReference>
<dbReference type="Proteomes" id="UP000694523">
    <property type="component" value="Unplaced"/>
</dbReference>
<dbReference type="InterPro" id="IPR015510">
    <property type="entry name" value="PGRP"/>
</dbReference>
<comment type="similarity">
    <text evidence="1">Belongs to the N-acetylmuramoyl-L-alanine amidase 2 family.</text>
</comment>
<feature type="domain" description="Peptidoglycan recognition protein family" evidence="5">
    <location>
        <begin position="300"/>
        <end position="446"/>
    </location>
</feature>
<dbReference type="SMART" id="SM00644">
    <property type="entry name" value="Ami_2"/>
    <property type="match status" value="1"/>
</dbReference>
<dbReference type="AlphaFoldDB" id="A0A8C6TPL9"/>
<dbReference type="GO" id="GO:0008270">
    <property type="term" value="F:zinc ion binding"/>
    <property type="evidence" value="ECO:0007669"/>
    <property type="project" value="InterPro"/>
</dbReference>
<protein>
    <submittedName>
        <fullName evidence="6">Peptidoglycan recognition protein 6</fullName>
    </submittedName>
</protein>
<reference evidence="6" key="2">
    <citation type="submission" date="2025-09" db="UniProtKB">
        <authorList>
            <consortium name="Ensembl"/>
        </authorList>
    </citation>
    <scope>IDENTIFICATION</scope>
</reference>
<evidence type="ECO:0000313" key="6">
    <source>
        <dbReference type="Ensembl" id="ENSNMLP00000024743.1"/>
    </source>
</evidence>
<dbReference type="Ensembl" id="ENSNMLT00000027680.1">
    <property type="protein sequence ID" value="ENSNMLP00000024743.1"/>
    <property type="gene ID" value="ENSNMLG00000015847.1"/>
</dbReference>
<evidence type="ECO:0000256" key="1">
    <source>
        <dbReference type="ARBA" id="ARBA00007553"/>
    </source>
</evidence>
<dbReference type="Pfam" id="PF01510">
    <property type="entry name" value="Amidase_2"/>
    <property type="match status" value="1"/>
</dbReference>
<dbReference type="GO" id="GO:0002376">
    <property type="term" value="P:immune system process"/>
    <property type="evidence" value="ECO:0007669"/>
    <property type="project" value="UniProtKB-KW"/>
</dbReference>
<evidence type="ECO:0000313" key="7">
    <source>
        <dbReference type="Proteomes" id="UP000694523"/>
    </source>
</evidence>
<dbReference type="PANTHER" id="PTHR11022:SF66">
    <property type="entry name" value="N-ACETYLMURAMOYL-L-ALANINE AMIDASE"/>
    <property type="match status" value="1"/>
</dbReference>
<dbReference type="InterPro" id="IPR036505">
    <property type="entry name" value="Amidase/PGRP_sf"/>
</dbReference>
<evidence type="ECO:0000256" key="2">
    <source>
        <dbReference type="ARBA" id="ARBA00022859"/>
    </source>
</evidence>
<evidence type="ECO:0000256" key="3">
    <source>
        <dbReference type="SAM" id="SignalP"/>
    </source>
</evidence>
<dbReference type="GO" id="GO:0009253">
    <property type="term" value="P:peptidoglycan catabolic process"/>
    <property type="evidence" value="ECO:0007669"/>
    <property type="project" value="InterPro"/>
</dbReference>
<keyword evidence="3" id="KW-0732">Signal</keyword>
<dbReference type="FunFam" id="3.40.80.10:FF:000001">
    <property type="entry name" value="Peptidoglycan recognition protein 1"/>
    <property type="match status" value="1"/>
</dbReference>
<dbReference type="GO" id="GO:0008745">
    <property type="term" value="F:N-acetylmuramoyl-L-alanine amidase activity"/>
    <property type="evidence" value="ECO:0007669"/>
    <property type="project" value="InterPro"/>
</dbReference>
<evidence type="ECO:0000259" key="5">
    <source>
        <dbReference type="SMART" id="SM00701"/>
    </source>
</evidence>
<reference evidence="6" key="1">
    <citation type="submission" date="2025-08" db="UniProtKB">
        <authorList>
            <consortium name="Ensembl"/>
        </authorList>
    </citation>
    <scope>IDENTIFICATION</scope>
</reference>
<dbReference type="InterPro" id="IPR002502">
    <property type="entry name" value="Amidase_domain"/>
</dbReference>
<dbReference type="Gene3D" id="3.40.80.10">
    <property type="entry name" value="Peptidoglycan recognition protein-like"/>
    <property type="match status" value="1"/>
</dbReference>
<feature type="chain" id="PRO_5034751898" evidence="3">
    <location>
        <begin position="23"/>
        <end position="470"/>
    </location>
</feature>
<dbReference type="SUPFAM" id="SSF55846">
    <property type="entry name" value="N-acetylmuramoyl-L-alanine amidase-like"/>
    <property type="match status" value="1"/>
</dbReference>
<dbReference type="PANTHER" id="PTHR11022">
    <property type="entry name" value="PEPTIDOGLYCAN RECOGNITION PROTEIN"/>
    <property type="match status" value="1"/>
</dbReference>
<dbReference type="SMART" id="SM00701">
    <property type="entry name" value="PGRP"/>
    <property type="match status" value="1"/>
</dbReference>
<keyword evidence="2" id="KW-0391">Immunity</keyword>
<dbReference type="CDD" id="cd06583">
    <property type="entry name" value="PGRP"/>
    <property type="match status" value="1"/>
</dbReference>
<name>A0A8C6TPL9_9GOBI</name>
<evidence type="ECO:0000259" key="4">
    <source>
        <dbReference type="SMART" id="SM00644"/>
    </source>
</evidence>
<feature type="signal peptide" evidence="3">
    <location>
        <begin position="1"/>
        <end position="22"/>
    </location>
</feature>
<sequence>MVYNWTCVLVLLGVLFGLGIEASSWHMNDFIKALRELEGRYRLMKPVQLLGALRNASGLTDPFIQHYLGRPSSFSPYHPTVSKYLTSALHYHITDDNQEAGVVLTADGTTVALRPLLLGMEAGFPRRHRWNIQSRPLSTPVTKKSPQIEDLGPDGCWDNLTNPQTFTLAHKPSLLTTAQVNGGMDGVILAREIKSSIKSSRPQKLKLSKLLTAYYGHRLDERGLDAAPRIISQRRRENFKQLMDTSESSLGVLKMEAVDGVEMHRRKKGQRDLRLREKRQLMAVINDRVKEFMHKYTDCPPIVPRCMWDAAPYRGTPTNLTLPLSFLYIHHTATPSQPCVTFQQCSADMRAMQRFHQEDRGWDDIGYSFVAGSDGYIYEGRGWHWRGAHTLGHNSKGFGVSFIGDYSHVLPSSHAMALVRDKLASCAVQGGRLVDQFVLHGHRQVRSTACPGDAFYSEIKTWEHFGEVTN</sequence>
<keyword evidence="7" id="KW-1185">Reference proteome</keyword>
<proteinExistence type="inferred from homology"/>